<feature type="compositionally biased region" description="Basic residues" evidence="1">
    <location>
        <begin position="382"/>
        <end position="396"/>
    </location>
</feature>
<organism evidence="2 3">
    <name type="scientific">Molorchus minor</name>
    <dbReference type="NCBI Taxonomy" id="1323400"/>
    <lineage>
        <taxon>Eukaryota</taxon>
        <taxon>Metazoa</taxon>
        <taxon>Ecdysozoa</taxon>
        <taxon>Arthropoda</taxon>
        <taxon>Hexapoda</taxon>
        <taxon>Insecta</taxon>
        <taxon>Pterygota</taxon>
        <taxon>Neoptera</taxon>
        <taxon>Endopterygota</taxon>
        <taxon>Coleoptera</taxon>
        <taxon>Polyphaga</taxon>
        <taxon>Cucujiformia</taxon>
        <taxon>Chrysomeloidea</taxon>
        <taxon>Cerambycidae</taxon>
        <taxon>Lamiinae</taxon>
        <taxon>Monochamini</taxon>
        <taxon>Molorchus</taxon>
    </lineage>
</organism>
<feature type="compositionally biased region" description="Acidic residues" evidence="1">
    <location>
        <begin position="321"/>
        <end position="353"/>
    </location>
</feature>
<feature type="region of interest" description="Disordered" evidence="1">
    <location>
        <begin position="13"/>
        <end position="33"/>
    </location>
</feature>
<dbReference type="EMBL" id="JAPWTJ010000251">
    <property type="protein sequence ID" value="KAJ8980588.1"/>
    <property type="molecule type" value="Genomic_DNA"/>
</dbReference>
<sequence length="721" mass="81806">MFGIKLRSWMEAVRPKKKQHRKEKHGKTNVTPATKNTIKDRTEKKLCSDYKVNNCYSSRINCFLTFICFKDPKCGVAGNSDAQSNGQSGSRVTCSGHSRFSTNNLSSPESAYSTGYSTDGTSPGAPPEYLINTYKHNEHCHKPEPLLNHVQIPITNRNLNGPLTTTTKVLPPSSPIVQNVAGYRTPILKNATPARELKFIPSQNVEVFPGPGSPGLGITSPRQRNRIRTNPWVPGSIPSPSPIKHNCSRESITKNPIKDNLKLHSPMSARCRSLSTSTCSSLSGTSLHVDGPSLSDEDDCTLNEMMGKYDESYVYEKETDILSDSDPTDCETDIDTGQDGGDEDDLYDGEFDFIDNNSYPEFDPRPDRNTGHCSYYNTHDIQRKRSSRRRTIRRSNKQSNEKIRKSSLNKKRQLKPQFEKEREVIVTYLDGSRSAGATPLSVRRACHSHVSRSTLNENLKKRSNSVSFYRDQRSNSVNFYRDHLSSIDRRDKEADLKYRELIFEADKLLRTMKINGLSPKRLPGPANKRVELLRNTECPKPDMFIKNKSGINEDNIYSKIPSCSYNSPRFSPKKSHITNFIINNSPVPVKKEWEIENQPFKSPLYNRKGNDVNPYTQNGILHKEVRSSPKHRSIVSRFHTIDSSSDSDDAARKPRNSFVGCPQSEPVRRKVYFANSPKLQRNGKCVVFKLTQEIKENRQNNMEHLKQQVLLNTIVNLKKKS</sequence>
<feature type="region of interest" description="Disordered" evidence="1">
    <location>
        <begin position="641"/>
        <end position="662"/>
    </location>
</feature>
<evidence type="ECO:0000256" key="1">
    <source>
        <dbReference type="SAM" id="MobiDB-lite"/>
    </source>
</evidence>
<evidence type="ECO:0000313" key="3">
    <source>
        <dbReference type="Proteomes" id="UP001162164"/>
    </source>
</evidence>
<feature type="compositionally biased region" description="Polar residues" evidence="1">
    <location>
        <begin position="80"/>
        <end position="121"/>
    </location>
</feature>
<feature type="region of interest" description="Disordered" evidence="1">
    <location>
        <begin position="79"/>
        <end position="122"/>
    </location>
</feature>
<protein>
    <submittedName>
        <fullName evidence="2">Uncharacterized protein</fullName>
    </submittedName>
</protein>
<reference evidence="2" key="1">
    <citation type="journal article" date="2023" name="Insect Mol. Biol.">
        <title>Genome sequencing provides insights into the evolution of gene families encoding plant cell wall-degrading enzymes in longhorned beetles.</title>
        <authorList>
            <person name="Shin N.R."/>
            <person name="Okamura Y."/>
            <person name="Kirsch R."/>
            <person name="Pauchet Y."/>
        </authorList>
    </citation>
    <scope>NUCLEOTIDE SEQUENCE</scope>
    <source>
        <strain evidence="2">MMC_N1</strain>
    </source>
</reference>
<feature type="compositionally biased region" description="Basic residues" evidence="1">
    <location>
        <begin position="405"/>
        <end position="414"/>
    </location>
</feature>
<accession>A0ABQ9JSM6</accession>
<feature type="region of interest" description="Disordered" evidence="1">
    <location>
        <begin position="229"/>
        <end position="249"/>
    </location>
</feature>
<feature type="compositionally biased region" description="Basic residues" evidence="1">
    <location>
        <begin position="15"/>
        <end position="27"/>
    </location>
</feature>
<comment type="caution">
    <text evidence="2">The sequence shown here is derived from an EMBL/GenBank/DDBJ whole genome shotgun (WGS) entry which is preliminary data.</text>
</comment>
<evidence type="ECO:0000313" key="2">
    <source>
        <dbReference type="EMBL" id="KAJ8980588.1"/>
    </source>
</evidence>
<proteinExistence type="predicted"/>
<dbReference type="Proteomes" id="UP001162164">
    <property type="component" value="Unassembled WGS sequence"/>
</dbReference>
<feature type="region of interest" description="Disordered" evidence="1">
    <location>
        <begin position="320"/>
        <end position="416"/>
    </location>
</feature>
<gene>
    <name evidence="2" type="ORF">NQ317_018715</name>
</gene>
<name>A0ABQ9JSM6_9CUCU</name>
<keyword evidence="3" id="KW-1185">Reference proteome</keyword>